<comment type="catalytic activity">
    <reaction evidence="1">
        <text>ATP-dependent breakage, passage and rejoining of double-stranded DNA.</text>
        <dbReference type="EC" id="5.6.2.2"/>
    </reaction>
</comment>
<dbReference type="GO" id="GO:0034335">
    <property type="term" value="F:DNA negative supercoiling activity"/>
    <property type="evidence" value="ECO:0007669"/>
    <property type="project" value="UniProtKB-ARBA"/>
</dbReference>
<dbReference type="OrthoDB" id="4773268at2"/>
<dbReference type="Pfam" id="PF13302">
    <property type="entry name" value="Acetyltransf_3"/>
    <property type="match status" value="1"/>
</dbReference>
<dbReference type="Gene3D" id="1.10.268.10">
    <property type="entry name" value="Topoisomerase, domain 3"/>
    <property type="match status" value="1"/>
</dbReference>
<evidence type="ECO:0000313" key="3">
    <source>
        <dbReference type="EMBL" id="ALG85959.1"/>
    </source>
</evidence>
<protein>
    <submittedName>
        <fullName evidence="3">Acetyltransferase</fullName>
    </submittedName>
</protein>
<sequence>MTDLDQAATRRDITDALLTAMERRHDVLDAIVDAEDRDAAATAIAELLGKSKLGAEAILNMSFHQLTKTERRNNQAELDNLNESITFTLAERPASTGDTLDLRPFSADDDADLFAERTAEQGVAGDGSGAPAGEVSEEIAKGVGRVDAEDAVWLVALEGEEKIGIVFGELSGGEVDVRIWIRPSARKKGYGTAALRKSRGEMAALFPGVPMVVRAPSA</sequence>
<accession>A0A0N7FV23</accession>
<dbReference type="GO" id="GO:0016747">
    <property type="term" value="F:acyltransferase activity, transferring groups other than amino-acyl groups"/>
    <property type="evidence" value="ECO:0007669"/>
    <property type="project" value="InterPro"/>
</dbReference>
<evidence type="ECO:0000256" key="1">
    <source>
        <dbReference type="ARBA" id="ARBA00000185"/>
    </source>
</evidence>
<proteinExistence type="predicted"/>
<dbReference type="STRING" id="1136941.ACH46_17515"/>
<reference evidence="3 4" key="2">
    <citation type="journal article" date="2017" name="Int. J. Syst. Evol. Microbiol.">
        <title>Gordonia phthalatica sp. nov., a di-n-butyl phthalate-degrading bacterium isolated from activated sludge.</title>
        <authorList>
            <person name="Jin D."/>
            <person name="Kong X."/>
            <person name="Jia M."/>
            <person name="Yu X."/>
            <person name="Wang X."/>
            <person name="Zhuang X."/>
            <person name="Deng Y."/>
            <person name="Bai Z."/>
        </authorList>
    </citation>
    <scope>NUCLEOTIDE SEQUENCE [LARGE SCALE GENOMIC DNA]</scope>
    <source>
        <strain evidence="3 4">QH-11</strain>
    </source>
</reference>
<dbReference type="CDD" id="cd04301">
    <property type="entry name" value="NAT_SF"/>
    <property type="match status" value="1"/>
</dbReference>
<dbReference type="InterPro" id="IPR013760">
    <property type="entry name" value="Topo_IIA-like_dom_sf"/>
</dbReference>
<dbReference type="KEGG" id="goq:ACH46_17515"/>
<name>A0A0N7FV23_9ACTN</name>
<dbReference type="InterPro" id="IPR016181">
    <property type="entry name" value="Acyl_CoA_acyltransferase"/>
</dbReference>
<organism evidence="3 4">
    <name type="scientific">Gordonia phthalatica</name>
    <dbReference type="NCBI Taxonomy" id="1136941"/>
    <lineage>
        <taxon>Bacteria</taxon>
        <taxon>Bacillati</taxon>
        <taxon>Actinomycetota</taxon>
        <taxon>Actinomycetes</taxon>
        <taxon>Mycobacteriales</taxon>
        <taxon>Gordoniaceae</taxon>
        <taxon>Gordonia</taxon>
    </lineage>
</organism>
<dbReference type="AlphaFoldDB" id="A0A0N7FV23"/>
<keyword evidence="3" id="KW-0808">Transferase</keyword>
<dbReference type="InterPro" id="IPR000182">
    <property type="entry name" value="GNAT_dom"/>
</dbReference>
<dbReference type="InterPro" id="IPR013757">
    <property type="entry name" value="Topo_IIA_A_a_sf"/>
</dbReference>
<reference evidence="4" key="1">
    <citation type="submission" date="2015-06" db="EMBL/GenBank/DDBJ databases">
        <title>Complete genome sequence and metabolic analysis of phthalate degradation pathway in Gordonia sp. QH-11.</title>
        <authorList>
            <person name="Jin D."/>
            <person name="Kong X."/>
            <person name="Bai Z."/>
        </authorList>
    </citation>
    <scope>NUCLEOTIDE SEQUENCE [LARGE SCALE GENOMIC DNA]</scope>
    <source>
        <strain evidence="4">QH-11</strain>
    </source>
</reference>
<gene>
    <name evidence="3" type="ORF">ACH46_17515</name>
</gene>
<dbReference type="SUPFAM" id="SSF56719">
    <property type="entry name" value="Type II DNA topoisomerase"/>
    <property type="match status" value="1"/>
</dbReference>
<dbReference type="RefSeq" id="WP_062394058.1">
    <property type="nucleotide sequence ID" value="NZ_CP011853.1"/>
</dbReference>
<keyword evidence="4" id="KW-1185">Reference proteome</keyword>
<dbReference type="GO" id="GO:0005524">
    <property type="term" value="F:ATP binding"/>
    <property type="evidence" value="ECO:0007669"/>
    <property type="project" value="InterPro"/>
</dbReference>
<dbReference type="Proteomes" id="UP000063789">
    <property type="component" value="Chromosome"/>
</dbReference>
<feature type="domain" description="N-acetyltransferase" evidence="2">
    <location>
        <begin position="100"/>
        <end position="198"/>
    </location>
</feature>
<evidence type="ECO:0000259" key="2">
    <source>
        <dbReference type="Pfam" id="PF13302"/>
    </source>
</evidence>
<dbReference type="EMBL" id="CP011853">
    <property type="protein sequence ID" value="ALG85959.1"/>
    <property type="molecule type" value="Genomic_DNA"/>
</dbReference>
<dbReference type="Gene3D" id="3.40.630.30">
    <property type="match status" value="1"/>
</dbReference>
<dbReference type="PATRIC" id="fig|1136941.3.peg.3580"/>
<dbReference type="GO" id="GO:0003677">
    <property type="term" value="F:DNA binding"/>
    <property type="evidence" value="ECO:0007669"/>
    <property type="project" value="InterPro"/>
</dbReference>
<dbReference type="SUPFAM" id="SSF55729">
    <property type="entry name" value="Acyl-CoA N-acyltransferases (Nat)"/>
    <property type="match status" value="1"/>
</dbReference>
<evidence type="ECO:0000313" key="4">
    <source>
        <dbReference type="Proteomes" id="UP000063789"/>
    </source>
</evidence>